<evidence type="ECO:0000313" key="3">
    <source>
        <dbReference type="EMBL" id="SHL80397.1"/>
    </source>
</evidence>
<dbReference type="EMBL" id="LT670844">
    <property type="protein sequence ID" value="SHL80397.1"/>
    <property type="molecule type" value="Genomic_DNA"/>
</dbReference>
<evidence type="ECO:0000256" key="2">
    <source>
        <dbReference type="SAM" id="SignalP"/>
    </source>
</evidence>
<organism evidence="3 4">
    <name type="scientific">Bradyrhizobium lablabi</name>
    <dbReference type="NCBI Taxonomy" id="722472"/>
    <lineage>
        <taxon>Bacteria</taxon>
        <taxon>Pseudomonadati</taxon>
        <taxon>Pseudomonadota</taxon>
        <taxon>Alphaproteobacteria</taxon>
        <taxon>Hyphomicrobiales</taxon>
        <taxon>Nitrobacteraceae</taxon>
        <taxon>Bradyrhizobium</taxon>
    </lineage>
</organism>
<protein>
    <submittedName>
        <fullName evidence="3">Uncharacterized protein</fullName>
    </submittedName>
</protein>
<accession>A0A1M7DLW7</accession>
<feature type="signal peptide" evidence="2">
    <location>
        <begin position="1"/>
        <end position="27"/>
    </location>
</feature>
<dbReference type="Proteomes" id="UP000189935">
    <property type="component" value="Chromosome I"/>
</dbReference>
<keyword evidence="2" id="KW-0732">Signal</keyword>
<evidence type="ECO:0000256" key="1">
    <source>
        <dbReference type="SAM" id="MobiDB-lite"/>
    </source>
</evidence>
<feature type="region of interest" description="Disordered" evidence="1">
    <location>
        <begin position="63"/>
        <end position="88"/>
    </location>
</feature>
<name>A0A1M7DLW7_9BRAD</name>
<gene>
    <name evidence="3" type="ORF">SAMN05444159_6860</name>
</gene>
<dbReference type="AlphaFoldDB" id="A0A1M7DLW7"/>
<sequence>MIGGTKAIRTLVAAATIISSLTLPAYADPFSKRPGSGGYSGPPVENHPKVDEKAYKAALERIPDPDKKFDPWGIARPAEPAKTTKKSN</sequence>
<dbReference type="OrthoDB" id="8255536at2"/>
<dbReference type="RefSeq" id="WP_154071585.1">
    <property type="nucleotide sequence ID" value="NZ_LT670844.1"/>
</dbReference>
<evidence type="ECO:0000313" key="4">
    <source>
        <dbReference type="Proteomes" id="UP000189935"/>
    </source>
</evidence>
<reference evidence="3 4" key="1">
    <citation type="submission" date="2016-11" db="EMBL/GenBank/DDBJ databases">
        <authorList>
            <person name="Jaros S."/>
            <person name="Januszkiewicz K."/>
            <person name="Wedrychowicz H."/>
        </authorList>
    </citation>
    <scope>NUCLEOTIDE SEQUENCE [LARGE SCALE GENOMIC DNA]</scope>
    <source>
        <strain evidence="3 4">GAS499</strain>
    </source>
</reference>
<feature type="chain" id="PRO_5013042605" evidence="2">
    <location>
        <begin position="28"/>
        <end position="88"/>
    </location>
</feature>
<proteinExistence type="predicted"/>